<accession>A0A317QD28</accession>
<dbReference type="AlphaFoldDB" id="A0A317QD28"/>
<organism evidence="2 3">
    <name type="scientific">Pseudidiomarina maritima</name>
    <dbReference type="NCBI Taxonomy" id="519453"/>
    <lineage>
        <taxon>Bacteria</taxon>
        <taxon>Pseudomonadati</taxon>
        <taxon>Pseudomonadota</taxon>
        <taxon>Gammaproteobacteria</taxon>
        <taxon>Alteromonadales</taxon>
        <taxon>Idiomarinaceae</taxon>
        <taxon>Pseudidiomarina</taxon>
    </lineage>
</organism>
<feature type="signal peptide" evidence="1">
    <location>
        <begin position="1"/>
        <end position="31"/>
    </location>
</feature>
<evidence type="ECO:0000313" key="3">
    <source>
        <dbReference type="Proteomes" id="UP000246964"/>
    </source>
</evidence>
<dbReference type="Pfam" id="PF11231">
    <property type="entry name" value="DUF3034"/>
    <property type="match status" value="1"/>
</dbReference>
<protein>
    <recommendedName>
        <fullName evidence="4">DUF3034 family protein</fullName>
    </recommendedName>
</protein>
<dbReference type="Proteomes" id="UP000246964">
    <property type="component" value="Unassembled WGS sequence"/>
</dbReference>
<sequence length="289" mass="31351">MSRVSMNTARSAKLGWLVAAALGLLSAPAQAEFGRLLATGGLTNIEGVGGGGIVPWATLASYADQQQWGATLAFNVADVDDYQLQVGAATVTYDNRWEFSYARHNFELKQLGGELKQSIYGLKYRLAGDVIYGAMPQVSIGLQHKRSGDFSLPQALGAASANGTDLYVSATKAWLDGPWHRTWLANLTVRGTRANELGLLGFGGDLHNNYQWVAEASVAMFVNRHWVVGMEYRQKPDNLSFAKEQDWYDVFVGWFPSKRVAVALAYTDLDAIAGAAGQTGVYGSLQISF</sequence>
<gene>
    <name evidence="2" type="ORF">DET45_101104</name>
</gene>
<evidence type="ECO:0008006" key="4">
    <source>
        <dbReference type="Google" id="ProtNLM"/>
    </source>
</evidence>
<dbReference type="RefSeq" id="WP_258306502.1">
    <property type="nucleotide sequence ID" value="NZ_QGTT01000001.1"/>
</dbReference>
<dbReference type="EMBL" id="QGTT01000001">
    <property type="protein sequence ID" value="PWW16012.1"/>
    <property type="molecule type" value="Genomic_DNA"/>
</dbReference>
<name>A0A317QD28_9GAMM</name>
<comment type="caution">
    <text evidence="2">The sequence shown here is derived from an EMBL/GenBank/DDBJ whole genome shotgun (WGS) entry which is preliminary data.</text>
</comment>
<feature type="chain" id="PRO_5016375013" description="DUF3034 family protein" evidence="1">
    <location>
        <begin position="32"/>
        <end position="289"/>
    </location>
</feature>
<keyword evidence="1" id="KW-0732">Signal</keyword>
<keyword evidence="3" id="KW-1185">Reference proteome</keyword>
<proteinExistence type="predicted"/>
<dbReference type="InterPro" id="IPR021393">
    <property type="entry name" value="DUF3034"/>
</dbReference>
<evidence type="ECO:0000256" key="1">
    <source>
        <dbReference type="SAM" id="SignalP"/>
    </source>
</evidence>
<reference evidence="2 3" key="1">
    <citation type="submission" date="2018-05" db="EMBL/GenBank/DDBJ databases">
        <title>Freshwater and sediment microbial communities from various areas in North America, analyzing microbe dynamics in response to fracking.</title>
        <authorList>
            <person name="Lamendella R."/>
        </authorList>
    </citation>
    <scope>NUCLEOTIDE SEQUENCE [LARGE SCALE GENOMIC DNA]</scope>
    <source>
        <strain evidence="2 3">125B1</strain>
    </source>
</reference>
<evidence type="ECO:0000313" key="2">
    <source>
        <dbReference type="EMBL" id="PWW16012.1"/>
    </source>
</evidence>